<organism evidence="1 2">
    <name type="scientific">Streptococcus parasuis</name>
    <dbReference type="NCBI Taxonomy" id="1501662"/>
    <lineage>
        <taxon>Bacteria</taxon>
        <taxon>Bacillati</taxon>
        <taxon>Bacillota</taxon>
        <taxon>Bacilli</taxon>
        <taxon>Lactobacillales</taxon>
        <taxon>Streptococcaceae</taxon>
        <taxon>Streptococcus</taxon>
    </lineage>
</organism>
<dbReference type="EMBL" id="SHGT01000014">
    <property type="protein sequence ID" value="TAA13918.1"/>
    <property type="molecule type" value="Genomic_DNA"/>
</dbReference>
<dbReference type="NCBIfam" id="TIGR01863">
    <property type="entry name" value="cas_Csd1"/>
    <property type="match status" value="1"/>
</dbReference>
<dbReference type="RefSeq" id="WP_130554771.1">
    <property type="nucleotide sequence ID" value="NZ_SHGT01000014.1"/>
</dbReference>
<gene>
    <name evidence="1" type="primary">cas8c</name>
    <name evidence="1" type="ORF">EXW74_03700</name>
</gene>
<dbReference type="InterPro" id="IPR010144">
    <property type="entry name" value="CRISPR-assoc_prot_Csd1-typ"/>
</dbReference>
<proteinExistence type="predicted"/>
<reference evidence="1 2" key="1">
    <citation type="submission" date="2019-02" db="EMBL/GenBank/DDBJ databases">
        <title>First genome of the species Streptococcus parasuis.</title>
        <authorList>
            <person name="Stevens M.J.A."/>
            <person name="Stephan R."/>
        </authorList>
    </citation>
    <scope>NUCLEOTIDE SEQUENCE [LARGE SCALE GENOMIC DNA]</scope>
    <source>
        <strain evidence="1 2">4253</strain>
    </source>
</reference>
<evidence type="ECO:0000313" key="2">
    <source>
        <dbReference type="Proteomes" id="UP000291525"/>
    </source>
</evidence>
<dbReference type="AlphaFoldDB" id="A0A4Q8L245"/>
<comment type="caution">
    <text evidence="1">The sequence shown here is derived from an EMBL/GenBank/DDBJ whole genome shotgun (WGS) entry which is preliminary data.</text>
</comment>
<name>A0A4Q8L245_9STRE</name>
<evidence type="ECO:0000313" key="1">
    <source>
        <dbReference type="EMBL" id="TAA13918.1"/>
    </source>
</evidence>
<accession>A0A4Q8L245</accession>
<dbReference type="Proteomes" id="UP000291525">
    <property type="component" value="Unassembled WGS sequence"/>
</dbReference>
<dbReference type="OrthoDB" id="5389988at2"/>
<protein>
    <submittedName>
        <fullName evidence="1">Type I-C CRISPR-associated protein Cas8c/Csd1</fullName>
    </submittedName>
</protein>
<dbReference type="Pfam" id="PF09709">
    <property type="entry name" value="Cas_Csd1"/>
    <property type="match status" value="1"/>
</dbReference>
<sequence length="647" mass="75874">MDFFTSLLKAYEKAEEIGLVDQQKGNNNPVLLPIYHDNKVIRNNDIYIEVLLDKEGNFYKARTFEVDENVIFPVTYESSIRTSTKIAPHPIVDSWYYVMHSELIQEKQKKYLENLDYWICQTNNRKVESFLQIIRNFVMKPEAADLVLSSAFGPDYQTEKEHVDKSGKIHEGSITYGEKNKKIALKDIKLSFTVIKFEGYKNISVSNFKDLHSDFINLVQKTNLVDIGICNISGKEERIIKYHRSPKGPFERAKLISQNNTIAYIGDRFPTKEASTDIIKIGYETSEKIHLMVKYLMENKNSSVWLGSSQYLINWFSDDLSNESHLDIVDPIFNDFFEDDEGESIGFDKPNEVNWKICSSFIKGPKLFSDNATYCVAILNKTSKGRIAIKYFRQLQASKLLKNIREWQKNYSWEPKNNSLDYRLKTPTFNDIINTAYGVDRDGSLRLDNDSFRSDQYQQLVTALIDGQTIPSSIVKKIEHNIKQRQKYPDCWEQIQEVSLAILHKQYRREFTPMLDHEETDRSYLFGRLLAIYELIEKVYNSSRNLKIDRKEDRVTNAERYWTAFSNQPATIMKVLDGKVRYCIDYLKTNEAGYWRKLENEMQEIVQLLSPIMMDKSVNQPLDYKFIFGYYAEKKFYYTKQVKESEE</sequence>